<evidence type="ECO:0000256" key="2">
    <source>
        <dbReference type="ARBA" id="ARBA00009399"/>
    </source>
</evidence>
<keyword evidence="5 6" id="KW-0472">Membrane</keyword>
<evidence type="ECO:0000256" key="1">
    <source>
        <dbReference type="ARBA" id="ARBA00004141"/>
    </source>
</evidence>
<keyword evidence="3 6" id="KW-0812">Transmembrane</keyword>
<name>A0A1M5ABJ6_9HYPH</name>
<protein>
    <submittedName>
        <fullName evidence="8">Putative flippase GtrA (Transmembrane translocase of bactoprenol-linked glucose)</fullName>
    </submittedName>
</protein>
<proteinExistence type="inferred from homology"/>
<dbReference type="GO" id="GO:0000271">
    <property type="term" value="P:polysaccharide biosynthetic process"/>
    <property type="evidence" value="ECO:0007669"/>
    <property type="project" value="InterPro"/>
</dbReference>
<gene>
    <name evidence="8" type="ORF">SAMN02745157_2075</name>
</gene>
<dbReference type="InterPro" id="IPR007267">
    <property type="entry name" value="GtrA_DPMS_TM"/>
</dbReference>
<dbReference type="STRING" id="1122133.SAMN02745157_2075"/>
<evidence type="ECO:0000256" key="6">
    <source>
        <dbReference type="SAM" id="Phobius"/>
    </source>
</evidence>
<keyword evidence="9" id="KW-1185">Reference proteome</keyword>
<dbReference type="GO" id="GO:0005886">
    <property type="term" value="C:plasma membrane"/>
    <property type="evidence" value="ECO:0007669"/>
    <property type="project" value="TreeGrafter"/>
</dbReference>
<organism evidence="8 9">
    <name type="scientific">Kaistia soli DSM 19436</name>
    <dbReference type="NCBI Taxonomy" id="1122133"/>
    <lineage>
        <taxon>Bacteria</taxon>
        <taxon>Pseudomonadati</taxon>
        <taxon>Pseudomonadota</taxon>
        <taxon>Alphaproteobacteria</taxon>
        <taxon>Hyphomicrobiales</taxon>
        <taxon>Kaistiaceae</taxon>
        <taxon>Kaistia</taxon>
    </lineage>
</organism>
<dbReference type="InterPro" id="IPR051401">
    <property type="entry name" value="GtrA_CellWall_Glycosyl"/>
</dbReference>
<evidence type="ECO:0000256" key="3">
    <source>
        <dbReference type="ARBA" id="ARBA00022692"/>
    </source>
</evidence>
<evidence type="ECO:0000313" key="8">
    <source>
        <dbReference type="EMBL" id="SHF27524.1"/>
    </source>
</evidence>
<evidence type="ECO:0000256" key="4">
    <source>
        <dbReference type="ARBA" id="ARBA00022989"/>
    </source>
</evidence>
<evidence type="ECO:0000313" key="9">
    <source>
        <dbReference type="Proteomes" id="UP000184485"/>
    </source>
</evidence>
<comment type="subcellular location">
    <subcellularLocation>
        <location evidence="1">Membrane</location>
        <topology evidence="1">Multi-pass membrane protein</topology>
    </subcellularLocation>
</comment>
<dbReference type="Pfam" id="PF04138">
    <property type="entry name" value="GtrA_DPMS_TM"/>
    <property type="match status" value="1"/>
</dbReference>
<dbReference type="EMBL" id="FQUP01000001">
    <property type="protein sequence ID" value="SHF27524.1"/>
    <property type="molecule type" value="Genomic_DNA"/>
</dbReference>
<dbReference type="PANTHER" id="PTHR38459">
    <property type="entry name" value="PROPHAGE BACTOPRENOL-LINKED GLUCOSE TRANSLOCASE HOMOLOG"/>
    <property type="match status" value="1"/>
</dbReference>
<dbReference type="AlphaFoldDB" id="A0A1M5ABJ6"/>
<dbReference type="Proteomes" id="UP000184485">
    <property type="component" value="Unassembled WGS sequence"/>
</dbReference>
<evidence type="ECO:0000259" key="7">
    <source>
        <dbReference type="Pfam" id="PF04138"/>
    </source>
</evidence>
<evidence type="ECO:0000256" key="5">
    <source>
        <dbReference type="ARBA" id="ARBA00023136"/>
    </source>
</evidence>
<dbReference type="PANTHER" id="PTHR38459:SF1">
    <property type="entry name" value="PROPHAGE BACTOPRENOL-LINKED GLUCOSE TRANSLOCASE HOMOLOG"/>
    <property type="match status" value="1"/>
</dbReference>
<comment type="similarity">
    <text evidence="2">Belongs to the GtrA family.</text>
</comment>
<keyword evidence="4 6" id="KW-1133">Transmembrane helix</keyword>
<feature type="domain" description="GtrA/DPMS transmembrane" evidence="7">
    <location>
        <begin position="18"/>
        <end position="132"/>
    </location>
</feature>
<feature type="transmembrane region" description="Helical" evidence="6">
    <location>
        <begin position="40"/>
        <end position="61"/>
    </location>
</feature>
<feature type="transmembrane region" description="Helical" evidence="6">
    <location>
        <begin position="81"/>
        <end position="101"/>
    </location>
</feature>
<feature type="transmembrane region" description="Helical" evidence="6">
    <location>
        <begin position="107"/>
        <end position="127"/>
    </location>
</feature>
<reference evidence="8 9" key="1">
    <citation type="submission" date="2016-11" db="EMBL/GenBank/DDBJ databases">
        <authorList>
            <person name="Jaros S."/>
            <person name="Januszkiewicz K."/>
            <person name="Wedrychowicz H."/>
        </authorList>
    </citation>
    <scope>NUCLEOTIDE SEQUENCE [LARGE SCALE GENOMIC DNA]</scope>
    <source>
        <strain evidence="8 9">DSM 19436</strain>
    </source>
</reference>
<accession>A0A1M5ABJ6</accession>
<sequence>MMVRRMLADPRVRHIVHFAVAGFSAFAVDAAMLQLLLHFGLGPLVARPFAIFTAMIVGWLINRTWTFPMPGRPRLREFARYAAVASISSVINYGVYAAILIVRPQTLPFVALVIATAISTIASYSGYRFFTFRHRPKVHPAGPSGSP</sequence>